<evidence type="ECO:0008006" key="3">
    <source>
        <dbReference type="Google" id="ProtNLM"/>
    </source>
</evidence>
<evidence type="ECO:0000313" key="1">
    <source>
        <dbReference type="EMBL" id="MDH0565113.1"/>
    </source>
</evidence>
<evidence type="ECO:0000313" key="2">
    <source>
        <dbReference type="Proteomes" id="UP001159329"/>
    </source>
</evidence>
<gene>
    <name evidence="1" type="ORF">N7644_15720</name>
</gene>
<dbReference type="RefSeq" id="WP_279696666.1">
    <property type="nucleotide sequence ID" value="NZ_JAOEEO010000006.1"/>
</dbReference>
<organism evidence="1 2">
    <name type="scientific">Acinetobacter courvalinii</name>
    <dbReference type="NCBI Taxonomy" id="280147"/>
    <lineage>
        <taxon>Bacteria</taxon>
        <taxon>Pseudomonadati</taxon>
        <taxon>Pseudomonadota</taxon>
        <taxon>Gammaproteobacteria</taxon>
        <taxon>Moraxellales</taxon>
        <taxon>Moraxellaceae</taxon>
        <taxon>Acinetobacter</taxon>
    </lineage>
</organism>
<dbReference type="Gene3D" id="3.40.50.2000">
    <property type="entry name" value="Glycogen Phosphorylase B"/>
    <property type="match status" value="1"/>
</dbReference>
<dbReference type="AlphaFoldDB" id="A0AA42I9S1"/>
<reference evidence="1" key="1">
    <citation type="submission" date="2022-09" db="EMBL/GenBank/DDBJ databases">
        <title>Intensive care unit water sources are persistently colonized with multi-drug resistant bacteria and are the site of extensive horizontal gene transfer of antibiotic resistance genes.</title>
        <authorList>
            <person name="Diorio-Toth L."/>
        </authorList>
    </citation>
    <scope>NUCLEOTIDE SEQUENCE</scope>
    <source>
        <strain evidence="1">GD04005</strain>
    </source>
</reference>
<name>A0AA42I9S1_9GAMM</name>
<dbReference type="Proteomes" id="UP001159329">
    <property type="component" value="Unassembled WGS sequence"/>
</dbReference>
<accession>A0AA42I9S1</accession>
<dbReference type="SUPFAM" id="SSF53756">
    <property type="entry name" value="UDP-Glycosyltransferase/glycogen phosphorylase"/>
    <property type="match status" value="1"/>
</dbReference>
<sequence length="364" mass="42021">MKLQIIAPLPSIAKRTRLTKLAESGGDFFSTIRFYGWQRLNEEDVDLNSQIILKGGGYSSKKARLMYILWIFKVFFLALRFKKDDIVWALGFESAFPSVIASKIKGFKVVYDDADRFSSLFNFPGFIKKILVKLEIYTSLNSFRHIIPGVERYEFKSPKFFILKNTPTSEDIVKAEKFELDQKVKDSLHAFPLIIYINGWLGEGRGLRIIHDVAKELPEIGFLLAGRVDSKYAEQMLKFRNVVYLGELAQYKALAYYKLCHFVFTYYDPKVPINRLAEANKWGDALQYSTPVIVNSEVITAQYLRDANAAISTNYENIQDLIEQLKVVGNSSEKYQELVNSIKLLQKKFPTFDLQLKKLFLEME</sequence>
<comment type="caution">
    <text evidence="1">The sequence shown here is derived from an EMBL/GenBank/DDBJ whole genome shotgun (WGS) entry which is preliminary data.</text>
</comment>
<proteinExistence type="predicted"/>
<protein>
    <recommendedName>
        <fullName evidence="3">Glycosyltransferase</fullName>
    </recommendedName>
</protein>
<dbReference type="EMBL" id="JAOEEO010000006">
    <property type="protein sequence ID" value="MDH0565113.1"/>
    <property type="molecule type" value="Genomic_DNA"/>
</dbReference>